<sequence length="855" mass="92397">MKPADARDGDDESGGGGGAWPPEGWLTNRQTAERLGIGIETLVTPWKYRKPLKAAARTVRMPGGGRCNLYPVELVERIAAEREAASRAVVPDGFVDGDRAAKKLGVARPTWNAWLSDGTIQIESTTMPGTGSLGRRKLYAVGDVERVREQLRAAGKLFIGPDELGPGKWLTIDEAAAIAGVWPKTWDIWSKSGRVPAGVWVRGKMGQPTQMWPEKVALDAQAPETGDGTWVTTEEALAILRTSKLTLPGWVREGRVPAGMPGRSNGSPATLWRAAELRALRAEWDARPFPPEGYVDREGARTALGGVGYVTIDYWVRHKRLDYGGEMTARADGSWCRVYRLDLLLAARERMRAAEAVEAILPDGYVDFAGAARFLGIHPFTMNGWQRQGKVGRGEVLSVPGCGRRHVFAVADLERAKAKIEADKSRPTAPDGFIELHDAAAALRIGAGTLGKWERCGRLAEGRIVPIAGTSARTKIYPIADVERVREDIRAAAENFPPPGWLTLAGAAKRANVSVLVWKRWLAEGRVERWQWASRPTMARCKLFPVEEVERVVAERGRDHDFLLGPDGAGGWRLPAGYAGRAEAAAMLGATETAFVRWQTLGWIDFGRWARSPAGGGGAPRRAYAVDRLASLLAAFEVRGGPRVDDADPAVARVPVFAPDGVARDALIDAADLPAVAGARWYWAISLDPGAPVTGCVATRLPDGAQEALRLRLLGVETLAGAARSTHQNGDRLDFRRANLLLKDGSEHIHGGRKMRRTGRGDVPTSRFKGVCSKSGEGKWAANIMKDGVAHRLGRFDDEIAAAQAYDEAARELYGPLAYQNFPDGVDARLQREAVEAGVATAEGGTEAPATARAA</sequence>
<evidence type="ECO:0000256" key="2">
    <source>
        <dbReference type="ARBA" id="ARBA00023125"/>
    </source>
</evidence>
<proteinExistence type="predicted"/>
<dbReference type="SUPFAM" id="SSF54171">
    <property type="entry name" value="DNA-binding domain"/>
    <property type="match status" value="1"/>
</dbReference>
<organism evidence="6">
    <name type="scientific">uncultured Phycisphaerae bacterium</name>
    <dbReference type="NCBI Taxonomy" id="904963"/>
    <lineage>
        <taxon>Bacteria</taxon>
        <taxon>Pseudomonadati</taxon>
        <taxon>Planctomycetota</taxon>
        <taxon>Phycisphaerae</taxon>
        <taxon>environmental samples</taxon>
    </lineage>
</organism>
<reference evidence="6" key="1">
    <citation type="submission" date="2020-02" db="EMBL/GenBank/DDBJ databases">
        <authorList>
            <person name="Meier V. D."/>
        </authorList>
    </citation>
    <scope>NUCLEOTIDE SEQUENCE</scope>
    <source>
        <strain evidence="6">AVDCRST_MAG64</strain>
    </source>
</reference>
<evidence type="ECO:0000259" key="5">
    <source>
        <dbReference type="PROSITE" id="PS51032"/>
    </source>
</evidence>
<accession>A0A6J4NUE0</accession>
<keyword evidence="1" id="KW-0805">Transcription regulation</keyword>
<feature type="domain" description="AP2/ERF" evidence="5">
    <location>
        <begin position="767"/>
        <end position="823"/>
    </location>
</feature>
<gene>
    <name evidence="6" type="ORF">AVDCRST_MAG64-1617</name>
</gene>
<evidence type="ECO:0000313" key="6">
    <source>
        <dbReference type="EMBL" id="CAA9397734.1"/>
    </source>
</evidence>
<dbReference type="PROSITE" id="PS51032">
    <property type="entry name" value="AP2_ERF"/>
    <property type="match status" value="1"/>
</dbReference>
<evidence type="ECO:0000256" key="4">
    <source>
        <dbReference type="SAM" id="MobiDB-lite"/>
    </source>
</evidence>
<name>A0A6J4NUE0_9BACT</name>
<evidence type="ECO:0000256" key="1">
    <source>
        <dbReference type="ARBA" id="ARBA00023015"/>
    </source>
</evidence>
<dbReference type="InterPro" id="IPR036955">
    <property type="entry name" value="AP2/ERF_dom_sf"/>
</dbReference>
<dbReference type="GO" id="GO:0003700">
    <property type="term" value="F:DNA-binding transcription factor activity"/>
    <property type="evidence" value="ECO:0007669"/>
    <property type="project" value="InterPro"/>
</dbReference>
<dbReference type="EMBL" id="CADCUQ010000346">
    <property type="protein sequence ID" value="CAA9397734.1"/>
    <property type="molecule type" value="Genomic_DNA"/>
</dbReference>
<feature type="region of interest" description="Disordered" evidence="4">
    <location>
        <begin position="1"/>
        <end position="25"/>
    </location>
</feature>
<dbReference type="GO" id="GO:0003677">
    <property type="term" value="F:DNA binding"/>
    <property type="evidence" value="ECO:0007669"/>
    <property type="project" value="UniProtKB-KW"/>
</dbReference>
<keyword evidence="2" id="KW-0238">DNA-binding</keyword>
<evidence type="ECO:0000256" key="3">
    <source>
        <dbReference type="ARBA" id="ARBA00023163"/>
    </source>
</evidence>
<dbReference type="AlphaFoldDB" id="A0A6J4NUE0"/>
<dbReference type="InterPro" id="IPR001471">
    <property type="entry name" value="AP2/ERF_dom"/>
</dbReference>
<dbReference type="SMART" id="SM00380">
    <property type="entry name" value="AP2"/>
    <property type="match status" value="1"/>
</dbReference>
<dbReference type="InterPro" id="IPR016177">
    <property type="entry name" value="DNA-bd_dom_sf"/>
</dbReference>
<dbReference type="Gene3D" id="3.30.730.10">
    <property type="entry name" value="AP2/ERF domain"/>
    <property type="match status" value="1"/>
</dbReference>
<protein>
    <recommendedName>
        <fullName evidence="5">AP2/ERF domain-containing protein</fullName>
    </recommendedName>
</protein>
<keyword evidence="3" id="KW-0804">Transcription</keyword>